<accession>A0A0S7XK84</accession>
<reference evidence="1 2" key="1">
    <citation type="journal article" date="2015" name="Microbiome">
        <title>Genomic resolution of linkages in carbon, nitrogen, and sulfur cycling among widespread estuary sediment bacteria.</title>
        <authorList>
            <person name="Baker B.J."/>
            <person name="Lazar C.S."/>
            <person name="Teske A.P."/>
            <person name="Dick G.J."/>
        </authorList>
    </citation>
    <scope>NUCLEOTIDE SEQUENCE [LARGE SCALE GENOMIC DNA]</scope>
    <source>
        <strain evidence="1">DG_54_3</strain>
    </source>
</reference>
<evidence type="ECO:0000313" key="1">
    <source>
        <dbReference type="EMBL" id="KPJ62806.1"/>
    </source>
</evidence>
<gene>
    <name evidence="1" type="ORF">AMJ44_15090</name>
</gene>
<protein>
    <submittedName>
        <fullName evidence="1">Uncharacterized protein</fullName>
    </submittedName>
</protein>
<dbReference type="Proteomes" id="UP000051861">
    <property type="component" value="Unassembled WGS sequence"/>
</dbReference>
<sequence>MASEGKRSFAEKAKFGRANTVYYQVAQVIKFSTDIGNRFNQVFSIIDVHTVFVLFYLYQFTHVDVRHIDFGSIDTHDSLECPALAGLKSS</sequence>
<evidence type="ECO:0000313" key="2">
    <source>
        <dbReference type="Proteomes" id="UP000051861"/>
    </source>
</evidence>
<dbReference type="AlphaFoldDB" id="A0A0S7XK84"/>
<organism evidence="1 2">
    <name type="scientific">candidate division WOR-1 bacterium DG_54_3</name>
    <dbReference type="NCBI Taxonomy" id="1703775"/>
    <lineage>
        <taxon>Bacteria</taxon>
        <taxon>Bacillati</taxon>
        <taxon>Saganbacteria</taxon>
    </lineage>
</organism>
<proteinExistence type="predicted"/>
<comment type="caution">
    <text evidence="1">The sequence shown here is derived from an EMBL/GenBank/DDBJ whole genome shotgun (WGS) entry which is preliminary data.</text>
</comment>
<name>A0A0S7XK84_UNCSA</name>
<dbReference type="EMBL" id="LIZX01000255">
    <property type="protein sequence ID" value="KPJ62806.1"/>
    <property type="molecule type" value="Genomic_DNA"/>
</dbReference>